<keyword evidence="4 5" id="KW-0472">Membrane</keyword>
<sequence length="211" mass="22557">MHEVLPYSPPDNDGVNKTNLLRKIWSKPRATLAYVLDKHIDEHVSLFFVLGGIARAVARVTAQYSSQPTHKMGLSTSLILAIIGGSISGIVTYIGYSWGLSLIGGWLGGRATNDQFKIVLGWALVPSITTLVFLFPALCVLNGEFTSTPLLADTLLASCGLAQIGLGIWSSVILIKGVILIQNFSIGRAMANVLLPGAVLIGLILLIASFW</sequence>
<dbReference type="RefSeq" id="WP_208130117.1">
    <property type="nucleotide sequence ID" value="NZ_BAABGQ010000006.1"/>
</dbReference>
<organism evidence="7 8">
    <name type="scientific">Hymenobacter ginsengisoli</name>
    <dbReference type="NCBI Taxonomy" id="1051626"/>
    <lineage>
        <taxon>Bacteria</taxon>
        <taxon>Pseudomonadati</taxon>
        <taxon>Bacteroidota</taxon>
        <taxon>Cytophagia</taxon>
        <taxon>Cytophagales</taxon>
        <taxon>Hymenobacteraceae</taxon>
        <taxon>Hymenobacter</taxon>
    </lineage>
</organism>
<protein>
    <recommendedName>
        <fullName evidence="6">Yip1 domain-containing protein</fullName>
    </recommendedName>
</protein>
<evidence type="ECO:0000256" key="5">
    <source>
        <dbReference type="SAM" id="Phobius"/>
    </source>
</evidence>
<name>A0ABP8QJA3_9BACT</name>
<gene>
    <name evidence="7" type="ORF">GCM10023172_24720</name>
</gene>
<reference evidence="8" key="1">
    <citation type="journal article" date="2019" name="Int. J. Syst. Evol. Microbiol.">
        <title>The Global Catalogue of Microorganisms (GCM) 10K type strain sequencing project: providing services to taxonomists for standard genome sequencing and annotation.</title>
        <authorList>
            <consortium name="The Broad Institute Genomics Platform"/>
            <consortium name="The Broad Institute Genome Sequencing Center for Infectious Disease"/>
            <person name="Wu L."/>
            <person name="Ma J."/>
        </authorList>
    </citation>
    <scope>NUCLEOTIDE SEQUENCE [LARGE SCALE GENOMIC DNA]</scope>
    <source>
        <strain evidence="8">JCM 17841</strain>
    </source>
</reference>
<evidence type="ECO:0000256" key="3">
    <source>
        <dbReference type="ARBA" id="ARBA00022989"/>
    </source>
</evidence>
<evidence type="ECO:0000256" key="1">
    <source>
        <dbReference type="ARBA" id="ARBA00004141"/>
    </source>
</evidence>
<feature type="transmembrane region" description="Helical" evidence="5">
    <location>
        <begin position="155"/>
        <end position="181"/>
    </location>
</feature>
<evidence type="ECO:0000313" key="8">
    <source>
        <dbReference type="Proteomes" id="UP001501243"/>
    </source>
</evidence>
<proteinExistence type="predicted"/>
<evidence type="ECO:0000313" key="7">
    <source>
        <dbReference type="EMBL" id="GAA4502016.1"/>
    </source>
</evidence>
<dbReference type="Proteomes" id="UP001501243">
    <property type="component" value="Unassembled WGS sequence"/>
</dbReference>
<keyword evidence="2 5" id="KW-0812">Transmembrane</keyword>
<feature type="transmembrane region" description="Helical" evidence="5">
    <location>
        <begin position="78"/>
        <end position="107"/>
    </location>
</feature>
<keyword evidence="3 5" id="KW-1133">Transmembrane helix</keyword>
<comment type="subcellular location">
    <subcellularLocation>
        <location evidence="1">Membrane</location>
        <topology evidence="1">Multi-pass membrane protein</topology>
    </subcellularLocation>
</comment>
<comment type="caution">
    <text evidence="7">The sequence shown here is derived from an EMBL/GenBank/DDBJ whole genome shotgun (WGS) entry which is preliminary data.</text>
</comment>
<feature type="domain" description="Yip1" evidence="6">
    <location>
        <begin position="25"/>
        <end position="207"/>
    </location>
</feature>
<dbReference type="Pfam" id="PF04893">
    <property type="entry name" value="Yip1"/>
    <property type="match status" value="1"/>
</dbReference>
<keyword evidence="8" id="KW-1185">Reference proteome</keyword>
<feature type="transmembrane region" description="Helical" evidence="5">
    <location>
        <begin position="193"/>
        <end position="210"/>
    </location>
</feature>
<dbReference type="InterPro" id="IPR006977">
    <property type="entry name" value="Yip1_dom"/>
</dbReference>
<dbReference type="EMBL" id="BAABGQ010000006">
    <property type="protein sequence ID" value="GAA4502016.1"/>
    <property type="molecule type" value="Genomic_DNA"/>
</dbReference>
<evidence type="ECO:0000259" key="6">
    <source>
        <dbReference type="Pfam" id="PF04893"/>
    </source>
</evidence>
<feature type="transmembrane region" description="Helical" evidence="5">
    <location>
        <begin position="119"/>
        <end position="143"/>
    </location>
</feature>
<evidence type="ECO:0000256" key="2">
    <source>
        <dbReference type="ARBA" id="ARBA00022692"/>
    </source>
</evidence>
<evidence type="ECO:0000256" key="4">
    <source>
        <dbReference type="ARBA" id="ARBA00023136"/>
    </source>
</evidence>
<accession>A0ABP8QJA3</accession>